<organism evidence="2 3">
    <name type="scientific">Dactylonectria estremocensis</name>
    <dbReference type="NCBI Taxonomy" id="1079267"/>
    <lineage>
        <taxon>Eukaryota</taxon>
        <taxon>Fungi</taxon>
        <taxon>Dikarya</taxon>
        <taxon>Ascomycota</taxon>
        <taxon>Pezizomycotina</taxon>
        <taxon>Sordariomycetes</taxon>
        <taxon>Hypocreomycetidae</taxon>
        <taxon>Hypocreales</taxon>
        <taxon>Nectriaceae</taxon>
        <taxon>Dactylonectria</taxon>
    </lineage>
</organism>
<accession>A0A9P9IK48</accession>
<evidence type="ECO:0000313" key="2">
    <source>
        <dbReference type="EMBL" id="KAH7123466.1"/>
    </source>
</evidence>
<dbReference type="Proteomes" id="UP000717696">
    <property type="component" value="Unassembled WGS sequence"/>
</dbReference>
<dbReference type="SUPFAM" id="SSF56973">
    <property type="entry name" value="Aerolisin/ETX pore-forming domain"/>
    <property type="match status" value="1"/>
</dbReference>
<dbReference type="AlphaFoldDB" id="A0A9P9IK48"/>
<reference evidence="2" key="1">
    <citation type="journal article" date="2021" name="Nat. Commun.">
        <title>Genetic determinants of endophytism in the Arabidopsis root mycobiome.</title>
        <authorList>
            <person name="Mesny F."/>
            <person name="Miyauchi S."/>
            <person name="Thiergart T."/>
            <person name="Pickel B."/>
            <person name="Atanasova L."/>
            <person name="Karlsson M."/>
            <person name="Huettel B."/>
            <person name="Barry K.W."/>
            <person name="Haridas S."/>
            <person name="Chen C."/>
            <person name="Bauer D."/>
            <person name="Andreopoulos W."/>
            <person name="Pangilinan J."/>
            <person name="LaButti K."/>
            <person name="Riley R."/>
            <person name="Lipzen A."/>
            <person name="Clum A."/>
            <person name="Drula E."/>
            <person name="Henrissat B."/>
            <person name="Kohler A."/>
            <person name="Grigoriev I.V."/>
            <person name="Martin F.M."/>
            <person name="Hacquard S."/>
        </authorList>
    </citation>
    <scope>NUCLEOTIDE SEQUENCE</scope>
    <source>
        <strain evidence="2">MPI-CAGE-AT-0021</strain>
    </source>
</reference>
<dbReference type="EMBL" id="JAGMUU010000025">
    <property type="protein sequence ID" value="KAH7123466.1"/>
    <property type="molecule type" value="Genomic_DNA"/>
</dbReference>
<feature type="chain" id="PRO_5040488003" evidence="1">
    <location>
        <begin position="19"/>
        <end position="238"/>
    </location>
</feature>
<comment type="caution">
    <text evidence="2">The sequence shown here is derived from an EMBL/GenBank/DDBJ whole genome shotgun (WGS) entry which is preliminary data.</text>
</comment>
<keyword evidence="1" id="KW-0732">Signal</keyword>
<dbReference type="OrthoDB" id="4831122at2759"/>
<sequence>MLSPTIAAILCLISAATAAPAATPSSTVLAADDVIVLNVDGTSQVMKATEFDRLETRALAGAPFSVNPANTAKLARRGCEESTEVQITSDEEFLNWDVAISPVLSSSGGTGTVAVTSGYSISNTVSVSASYDVTIIKDLLSSSLSVSYSETWSTTESQTLSFTVPDNQNGVIVSQPYVRRVQGNILSGCTDSPDKEAFTSDTYTSQSYGNLAWVKGVIRLCSSEQYPIPYCIGTGEHS</sequence>
<gene>
    <name evidence="2" type="ORF">B0J13DRAFT_566669</name>
</gene>
<proteinExistence type="predicted"/>
<evidence type="ECO:0000256" key="1">
    <source>
        <dbReference type="SAM" id="SignalP"/>
    </source>
</evidence>
<protein>
    <submittedName>
        <fullName evidence="2">Uncharacterized protein</fullName>
    </submittedName>
</protein>
<evidence type="ECO:0000313" key="3">
    <source>
        <dbReference type="Proteomes" id="UP000717696"/>
    </source>
</evidence>
<feature type="signal peptide" evidence="1">
    <location>
        <begin position="1"/>
        <end position="18"/>
    </location>
</feature>
<name>A0A9P9IK48_9HYPO</name>
<keyword evidence="3" id="KW-1185">Reference proteome</keyword>